<keyword evidence="5 15" id="KW-0378">Hydrolase</keyword>
<keyword evidence="7" id="KW-0269">Exonuclease</keyword>
<evidence type="ECO:0000256" key="15">
    <source>
        <dbReference type="PROSITE-ProRule" id="PRU00560"/>
    </source>
</evidence>
<dbReference type="AlphaFoldDB" id="A0A1X6XLG0"/>
<dbReference type="RefSeq" id="WP_179207182.1">
    <property type="nucleotide sequence ID" value="NZ_FWFF01000019.1"/>
</dbReference>
<dbReference type="GO" id="GO:0005524">
    <property type="term" value="F:ATP binding"/>
    <property type="evidence" value="ECO:0007669"/>
    <property type="project" value="UniProtKB-UniRule"/>
</dbReference>
<evidence type="ECO:0000256" key="6">
    <source>
        <dbReference type="ARBA" id="ARBA00022806"/>
    </source>
</evidence>
<protein>
    <recommendedName>
        <fullName evidence="13">DNA 3'-5' helicase</fullName>
        <ecNumber evidence="13">5.6.2.4</ecNumber>
    </recommendedName>
</protein>
<feature type="region of interest" description="Disordered" evidence="16">
    <location>
        <begin position="1"/>
        <end position="55"/>
    </location>
</feature>
<evidence type="ECO:0000259" key="17">
    <source>
        <dbReference type="PROSITE" id="PS51198"/>
    </source>
</evidence>
<dbReference type="EC" id="5.6.2.4" evidence="13"/>
<evidence type="ECO:0000256" key="3">
    <source>
        <dbReference type="ARBA" id="ARBA00022741"/>
    </source>
</evidence>
<dbReference type="Proteomes" id="UP000196581">
    <property type="component" value="Unassembled WGS sequence"/>
</dbReference>
<feature type="binding site" evidence="15">
    <location>
        <begin position="76"/>
        <end position="83"/>
    </location>
    <ligand>
        <name>ATP</name>
        <dbReference type="ChEBI" id="CHEBI:30616"/>
    </ligand>
</feature>
<evidence type="ECO:0000256" key="10">
    <source>
        <dbReference type="ARBA" id="ARBA00023204"/>
    </source>
</evidence>
<dbReference type="InterPro" id="IPR038726">
    <property type="entry name" value="PDDEXK_AddAB-type"/>
</dbReference>
<keyword evidence="4" id="KW-0227">DNA damage</keyword>
<evidence type="ECO:0000259" key="18">
    <source>
        <dbReference type="PROSITE" id="PS51217"/>
    </source>
</evidence>
<reference evidence="20" key="1">
    <citation type="submission" date="2017-02" db="EMBL/GenBank/DDBJ databases">
        <authorList>
            <person name="Dridi B."/>
        </authorList>
    </citation>
    <scope>NUCLEOTIDE SEQUENCE [LARGE SCALE GENOMIC DNA]</scope>
    <source>
        <strain evidence="20">B Co 03.10</strain>
    </source>
</reference>
<keyword evidence="11" id="KW-0413">Isomerase</keyword>
<dbReference type="GO" id="GO:0043138">
    <property type="term" value="F:3'-5' DNA helicase activity"/>
    <property type="evidence" value="ECO:0007669"/>
    <property type="project" value="UniProtKB-EC"/>
</dbReference>
<dbReference type="SUPFAM" id="SSF52540">
    <property type="entry name" value="P-loop containing nucleoside triphosphate hydrolases"/>
    <property type="match status" value="1"/>
</dbReference>
<keyword evidence="9" id="KW-0238">DNA-binding</keyword>
<dbReference type="Gene3D" id="1.10.10.160">
    <property type="match status" value="1"/>
</dbReference>
<dbReference type="PANTHER" id="PTHR11070:SF59">
    <property type="entry name" value="DNA 3'-5' HELICASE"/>
    <property type="match status" value="1"/>
</dbReference>
<dbReference type="Pfam" id="PF00580">
    <property type="entry name" value="UvrD-helicase"/>
    <property type="match status" value="1"/>
</dbReference>
<evidence type="ECO:0000256" key="2">
    <source>
        <dbReference type="ARBA" id="ARBA00022722"/>
    </source>
</evidence>
<evidence type="ECO:0000256" key="16">
    <source>
        <dbReference type="SAM" id="MobiDB-lite"/>
    </source>
</evidence>
<keyword evidence="8 15" id="KW-0067">ATP-binding</keyword>
<dbReference type="EMBL" id="FWFF01000019">
    <property type="protein sequence ID" value="SLN00121.1"/>
    <property type="molecule type" value="Genomic_DNA"/>
</dbReference>
<dbReference type="InterPro" id="IPR011604">
    <property type="entry name" value="PDDEXK-like_dom_sf"/>
</dbReference>
<dbReference type="InterPro" id="IPR000212">
    <property type="entry name" value="DNA_helicase_UvrD/REP"/>
</dbReference>
<name>A0A1X6XLG0_9MICO</name>
<feature type="compositionally biased region" description="Basic and acidic residues" evidence="16">
    <location>
        <begin position="30"/>
        <end position="49"/>
    </location>
</feature>
<feature type="compositionally biased region" description="Low complexity" evidence="16">
    <location>
        <begin position="19"/>
        <end position="29"/>
    </location>
</feature>
<evidence type="ECO:0000313" key="19">
    <source>
        <dbReference type="EMBL" id="SLN00121.1"/>
    </source>
</evidence>
<sequence length="1132" mass="119312">MRASQGPDEQGEAVTGPRTTGADTPGTDKTGTDRTDTDGAGTSRRDHESAGGSVTAHVARSVAEALAAGQSAGVVGVPGSGLTRTLVEAHARLHDEHGLAPDDVLVLTPNRAHADALRDRLTAGAQAVRTGGAGARSVQSYAFGIVAADSAVRLGEPMRFLSGADQDAVLASLLDGYAEGRSPDPGWPDGFTREMTGTVSFRDQLRDALDRVLERGIGPADIDAAARRRDRTEWGALARILQDYRDVTRAFSGYGGIDTSSVIATAVAILADERDAGTTAGGLWSFSGESVPRCVLLDAAQDVPDAVHDLLQGLRALGCGVAVFGSPDSSTQGFRGAGGGLLSAWAATVRAENAGEGFFALPARADSTRGSGAVRDLCVSLSRRISAHLPLGHVPPPGPLDTQPGHSTVRVLEHRSAAERTRHAASIIRAWHHDDGVPFSDVAVVARTGGTAVALRAELGALGLPVGSTDLPLSADPATLPLLELLTADLDESAARSALLGRLLSGVYGNIDALALRGLQRQAVRAMAGRDDQTADDPLLSWIDAADDDELPPPLARAAKLLELGAGLRGTGPHEALWALWEATGVAEVWRTAVLNDPRSPLRERLDAVVRLFALATKTEDTMGLGASAFAVRVLDQVYAQDSIGRRDSLDLLTVDSPAGTAHRSYSRVIVVDVDEGGWPNPRIRRNAFHPDDLIEELADPDAASVVDAPGEDVRRRRMKTIRDEASLFLSAASRARDELVVCALDDGETSPSALHHLCREFVTDAATGADDDTAAELLSDGSADWLGSDLPPRLRDVVGLARQQMLLADEPDEWARLVAALGEAGLREADPQTWSTWFTVSSDAPARSPEEPVRIRPSQVERFATCPLQWFLVENGGTSMDTTAAALGTVIHGIAEKFAEPDRAAMLQEYEETFDEQQIPSEWERERQREDVEGMIDVLCDYLALSRDELTALTAAGKSTAVLREVAVTASAREGAIGAPWTVTGRIDRLEVLGDSARVVDFKTGKTVPTASGILEDPQLLVYQYAVGEGAVLVDGAIDPAVSSLPSAGAQIVGLRGSATRVRGVPRYLRQQPAMEAGDDAHTTAGDLIGRAAEGMRAASFTAVTGPHCTFCPVRTSCPAIATTAPEGIDQ</sequence>
<comment type="similarity">
    <text evidence="1">Belongs to the helicase family. UvrD subfamily.</text>
</comment>
<comment type="catalytic activity">
    <reaction evidence="12">
        <text>Couples ATP hydrolysis with the unwinding of duplex DNA by translocating in the 3'-5' direction.</text>
        <dbReference type="EC" id="5.6.2.4"/>
    </reaction>
</comment>
<evidence type="ECO:0000256" key="11">
    <source>
        <dbReference type="ARBA" id="ARBA00023235"/>
    </source>
</evidence>
<dbReference type="GO" id="GO:0004527">
    <property type="term" value="F:exonuclease activity"/>
    <property type="evidence" value="ECO:0007669"/>
    <property type="project" value="UniProtKB-KW"/>
</dbReference>
<dbReference type="Pfam" id="PF12705">
    <property type="entry name" value="PDDEXK_1"/>
    <property type="match status" value="1"/>
</dbReference>
<dbReference type="GO" id="GO:0005829">
    <property type="term" value="C:cytosol"/>
    <property type="evidence" value="ECO:0007669"/>
    <property type="project" value="TreeGrafter"/>
</dbReference>
<evidence type="ECO:0000256" key="9">
    <source>
        <dbReference type="ARBA" id="ARBA00023125"/>
    </source>
</evidence>
<dbReference type="GO" id="GO:0003677">
    <property type="term" value="F:DNA binding"/>
    <property type="evidence" value="ECO:0007669"/>
    <property type="project" value="UniProtKB-KW"/>
</dbReference>
<evidence type="ECO:0000256" key="12">
    <source>
        <dbReference type="ARBA" id="ARBA00034617"/>
    </source>
</evidence>
<keyword evidence="20" id="KW-1185">Reference proteome</keyword>
<evidence type="ECO:0000313" key="20">
    <source>
        <dbReference type="Proteomes" id="UP000196581"/>
    </source>
</evidence>
<organism evidence="19 20">
    <name type="scientific">Brevibacterium yomogidense</name>
    <dbReference type="NCBI Taxonomy" id="946573"/>
    <lineage>
        <taxon>Bacteria</taxon>
        <taxon>Bacillati</taxon>
        <taxon>Actinomycetota</taxon>
        <taxon>Actinomycetes</taxon>
        <taxon>Micrococcales</taxon>
        <taxon>Brevibacteriaceae</taxon>
        <taxon>Brevibacterium</taxon>
    </lineage>
</organism>
<dbReference type="InterPro" id="IPR014016">
    <property type="entry name" value="UvrD-like_ATP-bd"/>
</dbReference>
<dbReference type="PROSITE" id="PS51198">
    <property type="entry name" value="UVRD_HELICASE_ATP_BIND"/>
    <property type="match status" value="1"/>
</dbReference>
<comment type="catalytic activity">
    <reaction evidence="14">
        <text>ATP + H2O = ADP + phosphate + H(+)</text>
        <dbReference type="Rhea" id="RHEA:13065"/>
        <dbReference type="ChEBI" id="CHEBI:15377"/>
        <dbReference type="ChEBI" id="CHEBI:15378"/>
        <dbReference type="ChEBI" id="CHEBI:30616"/>
        <dbReference type="ChEBI" id="CHEBI:43474"/>
        <dbReference type="ChEBI" id="CHEBI:456216"/>
        <dbReference type="EC" id="5.6.2.4"/>
    </reaction>
</comment>
<feature type="domain" description="UvrD-like helicase C-terminal" evidence="18">
    <location>
        <begin position="376"/>
        <end position="660"/>
    </location>
</feature>
<dbReference type="Gene3D" id="3.90.320.10">
    <property type="match status" value="1"/>
</dbReference>
<dbReference type="InterPro" id="IPR027417">
    <property type="entry name" value="P-loop_NTPase"/>
</dbReference>
<evidence type="ECO:0000256" key="13">
    <source>
        <dbReference type="ARBA" id="ARBA00034808"/>
    </source>
</evidence>
<dbReference type="GO" id="GO:0033202">
    <property type="term" value="C:DNA helicase complex"/>
    <property type="evidence" value="ECO:0007669"/>
    <property type="project" value="TreeGrafter"/>
</dbReference>
<evidence type="ECO:0000256" key="14">
    <source>
        <dbReference type="ARBA" id="ARBA00048988"/>
    </source>
</evidence>
<gene>
    <name evidence="19" type="ORF">FM105_12305</name>
</gene>
<evidence type="ECO:0000256" key="8">
    <source>
        <dbReference type="ARBA" id="ARBA00022840"/>
    </source>
</evidence>
<dbReference type="InterPro" id="IPR014017">
    <property type="entry name" value="DNA_helicase_UvrD-like_C"/>
</dbReference>
<accession>A0A1X6XLG0</accession>
<dbReference type="PANTHER" id="PTHR11070">
    <property type="entry name" value="UVRD / RECB / PCRA DNA HELICASE FAMILY MEMBER"/>
    <property type="match status" value="1"/>
</dbReference>
<feature type="domain" description="UvrD-like helicase ATP-binding" evidence="17">
    <location>
        <begin position="55"/>
        <end position="368"/>
    </location>
</feature>
<evidence type="ECO:0000256" key="7">
    <source>
        <dbReference type="ARBA" id="ARBA00022839"/>
    </source>
</evidence>
<evidence type="ECO:0000256" key="5">
    <source>
        <dbReference type="ARBA" id="ARBA00022801"/>
    </source>
</evidence>
<evidence type="ECO:0000256" key="1">
    <source>
        <dbReference type="ARBA" id="ARBA00009922"/>
    </source>
</evidence>
<keyword evidence="10" id="KW-0234">DNA repair</keyword>
<proteinExistence type="inferred from homology"/>
<dbReference type="Gene3D" id="3.40.50.300">
    <property type="entry name" value="P-loop containing nucleotide triphosphate hydrolases"/>
    <property type="match status" value="1"/>
</dbReference>
<evidence type="ECO:0000256" key="4">
    <source>
        <dbReference type="ARBA" id="ARBA00022763"/>
    </source>
</evidence>
<keyword evidence="3 15" id="KW-0547">Nucleotide-binding</keyword>
<keyword evidence="2" id="KW-0540">Nuclease</keyword>
<keyword evidence="6 15" id="KW-0347">Helicase</keyword>
<dbReference type="GO" id="GO:0000725">
    <property type="term" value="P:recombinational repair"/>
    <property type="evidence" value="ECO:0007669"/>
    <property type="project" value="TreeGrafter"/>
</dbReference>
<dbReference type="PROSITE" id="PS51217">
    <property type="entry name" value="UVRD_HELICASE_CTER"/>
    <property type="match status" value="1"/>
</dbReference>
<dbReference type="InterPro" id="IPR013986">
    <property type="entry name" value="DExx_box_DNA_helicase_dom_sf"/>
</dbReference>